<dbReference type="Proteomes" id="UP000585474">
    <property type="component" value="Unassembled WGS sequence"/>
</dbReference>
<dbReference type="GO" id="GO:0006952">
    <property type="term" value="P:defense response"/>
    <property type="evidence" value="ECO:0007669"/>
    <property type="project" value="InterPro"/>
</dbReference>
<dbReference type="Gene3D" id="3.80.10.10">
    <property type="entry name" value="Ribonuclease Inhibitor"/>
    <property type="match status" value="1"/>
</dbReference>
<dbReference type="PANTHER" id="PTHR11017">
    <property type="entry name" value="LEUCINE-RICH REPEAT-CONTAINING PROTEIN"/>
    <property type="match status" value="1"/>
</dbReference>
<dbReference type="InterPro" id="IPR044974">
    <property type="entry name" value="Disease_R_plants"/>
</dbReference>
<reference evidence="7" key="1">
    <citation type="submission" date="2019-07" db="EMBL/GenBank/DDBJ databases">
        <title>De Novo Assembly of kiwifruit Actinidia rufa.</title>
        <authorList>
            <person name="Sugita-Konishi S."/>
            <person name="Sato K."/>
            <person name="Mori E."/>
            <person name="Abe Y."/>
            <person name="Kisaki G."/>
            <person name="Hamano K."/>
            <person name="Suezawa K."/>
            <person name="Otani M."/>
            <person name="Fukuda T."/>
            <person name="Manabe T."/>
            <person name="Gomi K."/>
            <person name="Tabuchi M."/>
            <person name="Akimitsu K."/>
            <person name="Kataoka I."/>
        </authorList>
    </citation>
    <scope>NUCLEOTIDE SEQUENCE [LARGE SCALE GENOMIC DNA]</scope>
    <source>
        <strain evidence="7">cv. Fuchu</strain>
    </source>
</reference>
<gene>
    <name evidence="6" type="ORF">Acr_00g0033260</name>
</gene>
<feature type="region of interest" description="Disordered" evidence="3">
    <location>
        <begin position="570"/>
        <end position="589"/>
    </location>
</feature>
<dbReference type="AlphaFoldDB" id="A0A7J0DFU2"/>
<comment type="caution">
    <text evidence="6">The sequence shown here is derived from an EMBL/GenBank/DDBJ whole genome shotgun (WGS) entry which is preliminary data.</text>
</comment>
<keyword evidence="7" id="KW-1185">Reference proteome</keyword>
<dbReference type="Pfam" id="PF14244">
    <property type="entry name" value="Retrotran_gag_3"/>
    <property type="match status" value="1"/>
</dbReference>
<dbReference type="Gene3D" id="1.10.8.430">
    <property type="entry name" value="Helical domain of apoptotic protease-activating factors"/>
    <property type="match status" value="1"/>
</dbReference>
<evidence type="ECO:0000256" key="2">
    <source>
        <dbReference type="ARBA" id="ARBA00022737"/>
    </source>
</evidence>
<dbReference type="InterPro" id="IPR032675">
    <property type="entry name" value="LRR_dom_sf"/>
</dbReference>
<dbReference type="EMBL" id="BJWL01000211">
    <property type="protein sequence ID" value="GFS34321.1"/>
    <property type="molecule type" value="Genomic_DNA"/>
</dbReference>
<organism evidence="6 7">
    <name type="scientific">Actinidia rufa</name>
    <dbReference type="NCBI Taxonomy" id="165716"/>
    <lineage>
        <taxon>Eukaryota</taxon>
        <taxon>Viridiplantae</taxon>
        <taxon>Streptophyta</taxon>
        <taxon>Embryophyta</taxon>
        <taxon>Tracheophyta</taxon>
        <taxon>Spermatophyta</taxon>
        <taxon>Magnoliopsida</taxon>
        <taxon>eudicotyledons</taxon>
        <taxon>Gunneridae</taxon>
        <taxon>Pentapetalae</taxon>
        <taxon>asterids</taxon>
        <taxon>Ericales</taxon>
        <taxon>Actinidiaceae</taxon>
        <taxon>Actinidia</taxon>
    </lineage>
</organism>
<keyword evidence="2" id="KW-0677">Repeat</keyword>
<dbReference type="OrthoDB" id="1901675at2759"/>
<evidence type="ECO:0000256" key="1">
    <source>
        <dbReference type="ARBA" id="ARBA00022614"/>
    </source>
</evidence>
<feature type="region of interest" description="Disordered" evidence="3">
    <location>
        <begin position="1111"/>
        <end position="1141"/>
    </location>
</feature>
<feature type="compositionally biased region" description="Polar residues" evidence="3">
    <location>
        <begin position="1205"/>
        <end position="1218"/>
    </location>
</feature>
<feature type="region of interest" description="Disordered" evidence="3">
    <location>
        <begin position="1161"/>
        <end position="1192"/>
    </location>
</feature>
<accession>A0A7J0DFU2</accession>
<dbReference type="InterPro" id="IPR058192">
    <property type="entry name" value="WHD_ROQ1-like"/>
</dbReference>
<evidence type="ECO:0000313" key="6">
    <source>
        <dbReference type="EMBL" id="GFS34321.1"/>
    </source>
</evidence>
<dbReference type="GO" id="GO:0043531">
    <property type="term" value="F:ADP binding"/>
    <property type="evidence" value="ECO:0007669"/>
    <property type="project" value="InterPro"/>
</dbReference>
<feature type="domain" description="Disease resistance protein Roq1-like winged-helix" evidence="5">
    <location>
        <begin position="99"/>
        <end position="167"/>
    </location>
</feature>
<feature type="region of interest" description="Disordered" evidence="3">
    <location>
        <begin position="1205"/>
        <end position="1229"/>
    </location>
</feature>
<keyword evidence="1" id="KW-0433">Leucine-rich repeat</keyword>
<dbReference type="PRINTS" id="PR00364">
    <property type="entry name" value="DISEASERSIST"/>
</dbReference>
<evidence type="ECO:0000313" key="7">
    <source>
        <dbReference type="Proteomes" id="UP000585474"/>
    </source>
</evidence>
<evidence type="ECO:0000259" key="4">
    <source>
        <dbReference type="Pfam" id="PF14244"/>
    </source>
</evidence>
<evidence type="ECO:0000259" key="5">
    <source>
        <dbReference type="Pfam" id="PF23282"/>
    </source>
</evidence>
<dbReference type="InterPro" id="IPR027417">
    <property type="entry name" value="P-loop_NTPase"/>
</dbReference>
<feature type="compositionally biased region" description="Low complexity" evidence="3">
    <location>
        <begin position="1177"/>
        <end position="1188"/>
    </location>
</feature>
<dbReference type="InterPro" id="IPR042197">
    <property type="entry name" value="Apaf_helical"/>
</dbReference>
<proteinExistence type="predicted"/>
<evidence type="ECO:0000256" key="3">
    <source>
        <dbReference type="SAM" id="MobiDB-lite"/>
    </source>
</evidence>
<dbReference type="Pfam" id="PF23282">
    <property type="entry name" value="WHD_ROQ1"/>
    <property type="match status" value="1"/>
</dbReference>
<feature type="compositionally biased region" description="Acidic residues" evidence="3">
    <location>
        <begin position="571"/>
        <end position="589"/>
    </location>
</feature>
<dbReference type="PANTHER" id="PTHR11017:SF537">
    <property type="entry name" value="TMV RESISTANCE PROTEIN N-LIKE"/>
    <property type="match status" value="1"/>
</dbReference>
<dbReference type="SUPFAM" id="SSF52540">
    <property type="entry name" value="P-loop containing nucleoside triphosphate hydrolases"/>
    <property type="match status" value="1"/>
</dbReference>
<protein>
    <submittedName>
        <fullName evidence="6">Uncharacterized protein</fullName>
    </submittedName>
</protein>
<dbReference type="SUPFAM" id="SSF52058">
    <property type="entry name" value="L domain-like"/>
    <property type="match status" value="1"/>
</dbReference>
<name>A0A7J0DFU2_9ERIC</name>
<sequence length="1229" mass="140076">MLVKCYQVYEPEKLSTDEALELFSRHAFGENKPIQGYKELSEMFVQHCEGLPLALQVLGSSVRRKSLDVWKSMLQKLQTLSDSKILEKLEISFDSLQDKHDKNVFLEIACFFVGKKKNDTITILDGCEYYTLAGIHNLLDRNLLTIENGKLRMHHLIQDMGKQIVFRESDYPQERSRIWRHKESFNILNEKDGTKKIEGLTFDLNVLKKDEFETAHRFGFSYEHPELRNSKVVDIETNAFENMFFSPEYMPNGFPMDKLVALDMRYSNLKQVWSGAKSYGGNRGAEEDEVIATKEKYTNVIGRITKFSLVHLSLAHCNLTDDAFPGDLSMLSKLQHFCLVGNPISTLPNCVKDLKGLQTLDLSWCPKLREILWPSIVIEELVVVTECRKLEKITFETSASIKHISHGACMSLDYVECGYKILPVAKVDVELLNNIGFFNLDLMANVEAFIVNRIVWSRKKCPIQILYEYIVFSTYFPGREVPHWFSNKNAGSTLTFTITSSPRPCIQGVNLCLGDEVEILFGLNVDGQIKECGVHLLYVEEEEEIFQYYKTIYCSWDSNMFGDVSVADCGQDQEEEEEEEEERQQEEEGEIWINRKVKRPGNRFAYSTTKEATKSLPLNNLLMDDVDGDSFSGTSLMMKMGQLIQKSPFCLWVGSSNQEANSKENTAGQANNIPPESQSLEYLAAKTTEIFQRICIEAFCFDRNRISIAYMKFRMVSETVWLTPKPNHFTLFILIIFQYDLFHNKSHILWPNSSAKTSGTAPISIGEEQTRRPPYLNPKLSVTYHTFHILSKIATFEPFRASVLFKIYSDLSFENTKVFVLKRRFQSTKNSLNPTIHAPSRAVTIAASEIHSPHAQPRKTTREAHAPRAHVLHAPRARRHCRVSATSLPHQHHVSAPATSLPRQQSATSAVPATSALVGMAQPEVSQPISIVLDESNYRLWSSAMQRFLRARKLWKYITGSVQPPHFSETDDDEDDDLHAQFQSHLEDWDSVNSKIITWFSNTSVSSIHHSLFTPFETAKEVWNYLAERYSSVDGANEYQLGLELHHLRFDPDRSRLRHFLMALPPDYEHIRASLLHRHPLPTVGQALAELRSEETRKKTMVYQHSQPVLATPVWAPPPPSSSQPVRVPSSKNIPSGSQKKYCGFCRRDTHSYEDCRYRPRSKRKGYHNRQTAAVTDSSGPSPDSSSSTLTAADVETIVTQVLSRTNIHSSALSTTSGSGRGKNHWDRP</sequence>
<dbReference type="InterPro" id="IPR029472">
    <property type="entry name" value="Copia-like_N"/>
</dbReference>
<feature type="domain" description="Retrotransposon Copia-like N-terminal" evidence="4">
    <location>
        <begin position="929"/>
        <end position="965"/>
    </location>
</feature>